<evidence type="ECO:0000313" key="2">
    <source>
        <dbReference type="EMBL" id="QJR00838.1"/>
    </source>
</evidence>
<dbReference type="AlphaFoldDB" id="A0A6M4G0S2"/>
<name>A0A6M4G0S2_SPHYA</name>
<keyword evidence="1" id="KW-1133">Transmembrane helix</keyword>
<protein>
    <submittedName>
        <fullName evidence="2">Uncharacterized protein</fullName>
    </submittedName>
</protein>
<evidence type="ECO:0000313" key="3">
    <source>
        <dbReference type="Proteomes" id="UP000502611"/>
    </source>
</evidence>
<evidence type="ECO:0000256" key="1">
    <source>
        <dbReference type="SAM" id="Phobius"/>
    </source>
</evidence>
<dbReference type="RefSeq" id="WP_169859858.1">
    <property type="nucleotide sequence ID" value="NZ_CP053021.1"/>
</dbReference>
<keyword evidence="1" id="KW-0472">Membrane</keyword>
<feature type="transmembrane region" description="Helical" evidence="1">
    <location>
        <begin position="36"/>
        <end position="55"/>
    </location>
</feature>
<accession>A0A6M4G0S2</accession>
<reference evidence="2 3" key="1">
    <citation type="submission" date="2020-04" db="EMBL/GenBank/DDBJ databases">
        <title>The Whole Genome Analysis of High salt-tolerant Sphingobium yanoikuyae YC-XJ2 with Aryl organophosphorus flame retardants (aryl-OPFRs)-degrading capacity and characteristics of Related phosphotriesterase.</title>
        <authorList>
            <person name="Li X."/>
        </authorList>
    </citation>
    <scope>NUCLEOTIDE SEQUENCE [LARGE SCALE GENOMIC DNA]</scope>
    <source>
        <strain evidence="2 3">YC-XJ2</strain>
    </source>
</reference>
<proteinExistence type="predicted"/>
<sequence length="85" mass="9206">MTEAQRVRMRQIARDGALTVIEHVTRTRSGSIIPTPASTSIISFIATATIGQMMVVTLPVIIVGSMDMIAAAARCLMMGWMIPCR</sequence>
<dbReference type="Proteomes" id="UP000502611">
    <property type="component" value="Chromosome"/>
</dbReference>
<gene>
    <name evidence="2" type="ORF">HH800_00670</name>
</gene>
<dbReference type="EMBL" id="CP053021">
    <property type="protein sequence ID" value="QJR00838.1"/>
    <property type="molecule type" value="Genomic_DNA"/>
</dbReference>
<organism evidence="2 3">
    <name type="scientific">Sphingobium yanoikuyae</name>
    <name type="common">Sphingomonas yanoikuyae</name>
    <dbReference type="NCBI Taxonomy" id="13690"/>
    <lineage>
        <taxon>Bacteria</taxon>
        <taxon>Pseudomonadati</taxon>
        <taxon>Pseudomonadota</taxon>
        <taxon>Alphaproteobacteria</taxon>
        <taxon>Sphingomonadales</taxon>
        <taxon>Sphingomonadaceae</taxon>
        <taxon>Sphingobium</taxon>
    </lineage>
</organism>
<keyword evidence="1" id="KW-0812">Transmembrane</keyword>